<organism evidence="7 8">
    <name type="scientific">Streptomyces amakusaensis</name>
    <dbReference type="NCBI Taxonomy" id="67271"/>
    <lineage>
        <taxon>Bacteria</taxon>
        <taxon>Bacillati</taxon>
        <taxon>Actinomycetota</taxon>
        <taxon>Actinomycetes</taxon>
        <taxon>Kitasatosporales</taxon>
        <taxon>Streptomycetaceae</taxon>
        <taxon>Streptomyces</taxon>
    </lineage>
</organism>
<evidence type="ECO:0000256" key="3">
    <source>
        <dbReference type="ARBA" id="ARBA00022842"/>
    </source>
</evidence>
<feature type="binding site" evidence="5">
    <location>
        <position position="84"/>
    </location>
    <ligand>
        <name>substrate</name>
    </ligand>
</feature>
<dbReference type="NCBIfam" id="TIGR00055">
    <property type="entry name" value="uppS"/>
    <property type="match status" value="1"/>
</dbReference>
<evidence type="ECO:0000256" key="4">
    <source>
        <dbReference type="ARBA" id="ARBA00038453"/>
    </source>
</evidence>
<dbReference type="InterPro" id="IPR001441">
    <property type="entry name" value="UPP_synth-like"/>
</dbReference>
<dbReference type="EMBL" id="JBHSKP010000021">
    <property type="protein sequence ID" value="MFC5155279.1"/>
    <property type="molecule type" value="Genomic_DNA"/>
</dbReference>
<dbReference type="Proteomes" id="UP001596160">
    <property type="component" value="Unassembled WGS sequence"/>
</dbReference>
<dbReference type="Pfam" id="PF01255">
    <property type="entry name" value="Prenyltransf"/>
    <property type="match status" value="1"/>
</dbReference>
<keyword evidence="1 5" id="KW-0808">Transferase</keyword>
<feature type="binding site" evidence="5">
    <location>
        <position position="49"/>
    </location>
    <ligand>
        <name>substrate</name>
    </ligand>
</feature>
<dbReference type="GO" id="GO:0016740">
    <property type="term" value="F:transferase activity"/>
    <property type="evidence" value="ECO:0007669"/>
    <property type="project" value="UniProtKB-KW"/>
</dbReference>
<protein>
    <recommendedName>
        <fullName evidence="5">Isoprenyl transferase</fullName>
        <ecNumber evidence="5">2.5.1.-</ecNumber>
    </recommendedName>
</protein>
<name>A0ABW0AU19_9ACTN</name>
<proteinExistence type="inferred from homology"/>
<comment type="subunit">
    <text evidence="5">Homodimer.</text>
</comment>
<evidence type="ECO:0000256" key="6">
    <source>
        <dbReference type="SAM" id="MobiDB-lite"/>
    </source>
</evidence>
<feature type="active site" description="Proton acceptor" evidence="5">
    <location>
        <position position="81"/>
    </location>
</feature>
<feature type="binding site" evidence="5">
    <location>
        <position position="220"/>
    </location>
    <ligand>
        <name>Mg(2+)</name>
        <dbReference type="ChEBI" id="CHEBI:18420"/>
    </ligand>
</feature>
<feature type="binding site" evidence="5">
    <location>
        <begin position="207"/>
        <end position="209"/>
    </location>
    <ligand>
        <name>substrate</name>
    </ligand>
</feature>
<dbReference type="PROSITE" id="PS01066">
    <property type="entry name" value="UPP_SYNTHASE"/>
    <property type="match status" value="1"/>
</dbReference>
<keyword evidence="3 5" id="KW-0460">Magnesium</keyword>
<evidence type="ECO:0000256" key="2">
    <source>
        <dbReference type="ARBA" id="ARBA00022723"/>
    </source>
</evidence>
<feature type="binding site" evidence="5">
    <location>
        <begin position="78"/>
        <end position="80"/>
    </location>
    <ligand>
        <name>substrate</name>
    </ligand>
</feature>
<feature type="binding site" evidence="5">
    <location>
        <position position="201"/>
    </location>
    <ligand>
        <name>substrate</name>
    </ligand>
</feature>
<dbReference type="Gene3D" id="3.40.1180.10">
    <property type="entry name" value="Decaprenyl diphosphate synthase-like"/>
    <property type="match status" value="1"/>
</dbReference>
<evidence type="ECO:0000313" key="8">
    <source>
        <dbReference type="Proteomes" id="UP001596160"/>
    </source>
</evidence>
<feature type="compositionally biased region" description="Polar residues" evidence="6">
    <location>
        <begin position="1"/>
        <end position="11"/>
    </location>
</feature>
<dbReference type="PANTHER" id="PTHR10291">
    <property type="entry name" value="DEHYDRODOLICHYL DIPHOSPHATE SYNTHASE FAMILY MEMBER"/>
    <property type="match status" value="1"/>
</dbReference>
<dbReference type="PANTHER" id="PTHR10291:SF43">
    <property type="entry name" value="DEHYDRODOLICHYL DIPHOSPHATE SYNTHASE COMPLEX SUBUNIT DHDDS"/>
    <property type="match status" value="1"/>
</dbReference>
<feature type="binding site" evidence="5">
    <location>
        <position position="37"/>
    </location>
    <ligand>
        <name>substrate</name>
    </ligand>
</feature>
<evidence type="ECO:0000256" key="5">
    <source>
        <dbReference type="HAMAP-Rule" id="MF_01139"/>
    </source>
</evidence>
<comment type="caution">
    <text evidence="7">The sequence shown here is derived from an EMBL/GenBank/DDBJ whole genome shotgun (WGS) entry which is preliminary data.</text>
</comment>
<dbReference type="SUPFAM" id="SSF64005">
    <property type="entry name" value="Undecaprenyl diphosphate synthase"/>
    <property type="match status" value="1"/>
</dbReference>
<evidence type="ECO:0000256" key="1">
    <source>
        <dbReference type="ARBA" id="ARBA00022679"/>
    </source>
</evidence>
<dbReference type="RefSeq" id="WP_344482571.1">
    <property type="nucleotide sequence ID" value="NZ_BAAASB010000018.1"/>
</dbReference>
<feature type="binding site" evidence="5">
    <location>
        <position position="32"/>
    </location>
    <ligand>
        <name>Mg(2+)</name>
        <dbReference type="ChEBI" id="CHEBI:18420"/>
    </ligand>
</feature>
<dbReference type="EC" id="2.5.1.-" evidence="5"/>
<comment type="similarity">
    <text evidence="4">Belongs to the UPP synthase family. Z-FPP synthase subfamily.</text>
</comment>
<keyword evidence="2 5" id="KW-0479">Metal-binding</keyword>
<evidence type="ECO:0000313" key="7">
    <source>
        <dbReference type="EMBL" id="MFC5155279.1"/>
    </source>
</evidence>
<dbReference type="InterPro" id="IPR018520">
    <property type="entry name" value="UPP_synth-like_CS"/>
</dbReference>
<dbReference type="InterPro" id="IPR036424">
    <property type="entry name" value="UPP_synth-like_sf"/>
</dbReference>
<feature type="region of interest" description="Disordered" evidence="6">
    <location>
        <begin position="1"/>
        <end position="24"/>
    </location>
</feature>
<dbReference type="HAMAP" id="MF_01139">
    <property type="entry name" value="ISPT"/>
    <property type="match status" value="1"/>
</dbReference>
<dbReference type="CDD" id="cd00475">
    <property type="entry name" value="Cis_IPPS"/>
    <property type="match status" value="1"/>
</dbReference>
<feature type="active site" evidence="5">
    <location>
        <position position="32"/>
    </location>
</feature>
<feature type="binding site" evidence="5">
    <location>
        <begin position="33"/>
        <end position="36"/>
    </location>
    <ligand>
        <name>substrate</name>
    </ligand>
</feature>
<comment type="function">
    <text evidence="5">Catalyzes the condensation of isopentenyl diphosphate (IPP) with allylic pyrophosphates generating different type of terpenoids.</text>
</comment>
<accession>A0ABW0AU19</accession>
<reference evidence="8" key="1">
    <citation type="journal article" date="2019" name="Int. J. Syst. Evol. Microbiol.">
        <title>The Global Catalogue of Microorganisms (GCM) 10K type strain sequencing project: providing services to taxonomists for standard genome sequencing and annotation.</title>
        <authorList>
            <consortium name="The Broad Institute Genomics Platform"/>
            <consortium name="The Broad Institute Genome Sequencing Center for Infectious Disease"/>
            <person name="Wu L."/>
            <person name="Ma J."/>
        </authorList>
    </citation>
    <scope>NUCLEOTIDE SEQUENCE [LARGE SCALE GENOMIC DNA]</scope>
    <source>
        <strain evidence="8">PCU 266</strain>
    </source>
</reference>
<sequence>MTSLANTPSHQENGHRATGREPTPRHLAVILDGNRRWAGAHGHTPLHGHRRGGERVLDFLTWCQEITGLTTLTLWPLSTENLHRPATEVDGVLQVIAETTQAIADTRQWRIHYLGTPHRLPPRVTRALDTAAEQTRRLDRPVLNLAIAYGGRDEIVRGVQALIAGHQQAGTLDHLIQRFSPDDISRNLDTAGQPDPDLVIRTAGEQRLSGFMPWQTVYAEHYFCSTPWPAFSKADLDTALTWYGHRARTYGL</sequence>
<comment type="caution">
    <text evidence="5">Lacks conserved residue(s) required for the propagation of feature annotation.</text>
</comment>
<keyword evidence="8" id="KW-1185">Reference proteome</keyword>
<gene>
    <name evidence="7" type="primary">uppS</name>
    <name evidence="7" type="ORF">ACFPRH_26440</name>
</gene>
<comment type="cofactor">
    <cofactor evidence="5">
        <name>Mg(2+)</name>
        <dbReference type="ChEBI" id="CHEBI:18420"/>
    </cofactor>
    <text evidence="5">Binds 2 magnesium ions per subunit.</text>
</comment>
<feature type="compositionally biased region" description="Basic and acidic residues" evidence="6">
    <location>
        <begin position="12"/>
        <end position="24"/>
    </location>
</feature>